<evidence type="ECO:0000256" key="2">
    <source>
        <dbReference type="ARBA" id="ARBA00023235"/>
    </source>
</evidence>
<comment type="similarity">
    <text evidence="1">Belongs to the aspartate/glutamate racemases family.</text>
</comment>
<sequence length="231" mass="25669">MKKIGLIGGMSWESTERYYRALNTAVKAQLGQHHSARILLDSLDFQPIKDWQFNGNWQACAETLAASAKNLQRGGADMVLICTNTMHKVAAEVAAAVDIPLVHLADATARALVNDGHRTVGFLGTQFSMEDDFYVGRLREQFNLKVLLPNAQDRALVHRVIYDELCLGTIEDASRQAFVRIMGNLHDQGATAIVEGCTEIAMLVEPRHVHIPLYDTTDIHVREAVRLAIDH</sequence>
<keyword evidence="2 3" id="KW-0413">Isomerase</keyword>
<evidence type="ECO:0000256" key="1">
    <source>
        <dbReference type="ARBA" id="ARBA00007847"/>
    </source>
</evidence>
<dbReference type="Proteomes" id="UP000559987">
    <property type="component" value="Unassembled WGS sequence"/>
</dbReference>
<dbReference type="Gene3D" id="3.40.50.1860">
    <property type="match status" value="2"/>
</dbReference>
<keyword evidence="4" id="KW-1185">Reference proteome</keyword>
<proteinExistence type="inferred from homology"/>
<dbReference type="Pfam" id="PF01177">
    <property type="entry name" value="Asp_Glu_race"/>
    <property type="match status" value="1"/>
</dbReference>
<dbReference type="InterPro" id="IPR004380">
    <property type="entry name" value="Asp_race"/>
</dbReference>
<reference evidence="3 4" key="1">
    <citation type="submission" date="2020-08" db="EMBL/GenBank/DDBJ databases">
        <title>Genomic Encyclopedia of Type Strains, Phase III (KMG-III): the genomes of soil and plant-associated and newly described type strains.</title>
        <authorList>
            <person name="Whitman W."/>
        </authorList>
    </citation>
    <scope>NUCLEOTIDE SEQUENCE [LARGE SCALE GENOMIC DNA]</scope>
    <source>
        <strain evidence="3 4">CECT 8571</strain>
    </source>
</reference>
<dbReference type="PROSITE" id="PS00923">
    <property type="entry name" value="ASP_GLU_RACEMASE_1"/>
    <property type="match status" value="1"/>
</dbReference>
<dbReference type="InterPro" id="IPR001920">
    <property type="entry name" value="Asp/Glu_race"/>
</dbReference>
<accession>A0A839UKN6</accession>
<dbReference type="PANTHER" id="PTHR21198">
    <property type="entry name" value="GLUTAMATE RACEMASE"/>
    <property type="match status" value="1"/>
</dbReference>
<evidence type="ECO:0000313" key="3">
    <source>
        <dbReference type="EMBL" id="MBB3167331.1"/>
    </source>
</evidence>
<dbReference type="RefSeq" id="WP_183907958.1">
    <property type="nucleotide sequence ID" value="NZ_JACHXZ010000001.1"/>
</dbReference>
<gene>
    <name evidence="3" type="ORF">FHS30_000507</name>
</gene>
<dbReference type="NCBIfam" id="TIGR00035">
    <property type="entry name" value="asp_race"/>
    <property type="match status" value="1"/>
</dbReference>
<dbReference type="EC" id="5.1.1.13" evidence="3"/>
<dbReference type="InterPro" id="IPR015942">
    <property type="entry name" value="Asp/Glu/hydantoin_racemase"/>
</dbReference>
<dbReference type="EMBL" id="JACHXZ010000001">
    <property type="protein sequence ID" value="MBB3167331.1"/>
    <property type="molecule type" value="Genomic_DNA"/>
</dbReference>
<organism evidence="3 4">
    <name type="scientific">Simiduia aestuariiviva</name>
    <dbReference type="NCBI Taxonomy" id="1510459"/>
    <lineage>
        <taxon>Bacteria</taxon>
        <taxon>Pseudomonadati</taxon>
        <taxon>Pseudomonadota</taxon>
        <taxon>Gammaproteobacteria</taxon>
        <taxon>Cellvibrionales</taxon>
        <taxon>Cellvibrionaceae</taxon>
        <taxon>Simiduia</taxon>
    </lineage>
</organism>
<evidence type="ECO:0000313" key="4">
    <source>
        <dbReference type="Proteomes" id="UP000559987"/>
    </source>
</evidence>
<dbReference type="GO" id="GO:0047689">
    <property type="term" value="F:aspartate racemase activity"/>
    <property type="evidence" value="ECO:0007669"/>
    <property type="project" value="UniProtKB-EC"/>
</dbReference>
<comment type="caution">
    <text evidence="3">The sequence shown here is derived from an EMBL/GenBank/DDBJ whole genome shotgun (WGS) entry which is preliminary data.</text>
</comment>
<name>A0A839UKN6_9GAMM</name>
<dbReference type="PANTHER" id="PTHR21198:SF7">
    <property type="entry name" value="ASPARTATE-GLUTAMATE RACEMASE FAMILY"/>
    <property type="match status" value="1"/>
</dbReference>
<protein>
    <submittedName>
        <fullName evidence="3">Aspartate racemase</fullName>
        <ecNumber evidence="3">5.1.1.13</ecNumber>
    </submittedName>
</protein>
<dbReference type="AlphaFoldDB" id="A0A839UKN6"/>
<dbReference type="SUPFAM" id="SSF53681">
    <property type="entry name" value="Aspartate/glutamate racemase"/>
    <property type="match status" value="2"/>
</dbReference>
<dbReference type="InterPro" id="IPR018187">
    <property type="entry name" value="Asp/Glu_racemase_AS_1"/>
</dbReference>